<feature type="binding site" evidence="1">
    <location>
        <position position="380"/>
    </location>
    <ligand>
        <name>Mg(2+)</name>
        <dbReference type="ChEBI" id="CHEBI:18420"/>
        <label>1</label>
    </ligand>
</feature>
<gene>
    <name evidence="2" type="ORF">EVOR1521_LOCUS26597</name>
</gene>
<evidence type="ECO:0000313" key="3">
    <source>
        <dbReference type="Proteomes" id="UP001178507"/>
    </source>
</evidence>
<feature type="binding site" evidence="1">
    <location>
        <position position="132"/>
    </location>
    <ligand>
        <name>Mg(2+)</name>
        <dbReference type="ChEBI" id="CHEBI:18420"/>
        <label>1</label>
    </ligand>
</feature>
<dbReference type="InterPro" id="IPR050792">
    <property type="entry name" value="ADP-ribosylglycohydrolase"/>
</dbReference>
<keyword evidence="1" id="KW-0460">Magnesium</keyword>
<sequence length="495" mass="54494">MAKVSCCLPWRKCPKPKPAKEAEAFQAKTARAMGFLCQDRLDVGSMAPDLSQFSVLDDVPPLVKKEVLRLAEEEVSAQRAVGAMVGMAVADSVGAFLEFVPIGTKGSRFNPQTLKVEGSFNKFRLKPGQWTDDTSMGLCLADSLLACKGYDGADIRVRFWNWWHRGYNNAFRRDKGRSASVGLGGNVATSLKDVQDCSPSPRFESSSQDAGNGSIMRLAPVPIFFSTRPDKAAEYSEESSRTTHPGPVAAAACHFLGFFLARAINRGPDTGSAEFLDQVVEEYTAWPWPQPIHRKLARLLRSKEPLGSRERCWNWRDPAGPFLAETLEARGSRYNGYPVSPNYVGAYSLDGLAMAMHSFYHTKSFMEALTRCVNFLGDADSTGAICGQMAGAFYGFSAIDARLVQRLRRWDCDEVAFRAALLHGLALLREQDTLPGLPTLLTCSFMTPPTQSTKSTVSTADLPVEAFPPEPNLELSEHNEFRNAFCMPRECTLAL</sequence>
<proteinExistence type="predicted"/>
<dbReference type="InterPro" id="IPR005502">
    <property type="entry name" value="Ribosyl_crysJ1"/>
</dbReference>
<dbReference type="Pfam" id="PF03747">
    <property type="entry name" value="ADP_ribosyl_GH"/>
    <property type="match status" value="1"/>
</dbReference>
<comment type="cofactor">
    <cofactor evidence="1">
        <name>Mg(2+)</name>
        <dbReference type="ChEBI" id="CHEBI:18420"/>
    </cofactor>
    <text evidence="1">Binds 2 magnesium ions per subunit.</text>
</comment>
<comment type="caution">
    <text evidence="2">The sequence shown here is derived from an EMBL/GenBank/DDBJ whole genome shotgun (WGS) entry which is preliminary data.</text>
</comment>
<feature type="binding site" evidence="1">
    <location>
        <position position="133"/>
    </location>
    <ligand>
        <name>Mg(2+)</name>
        <dbReference type="ChEBI" id="CHEBI:18420"/>
        <label>1</label>
    </ligand>
</feature>
<keyword evidence="1" id="KW-0479">Metal-binding</keyword>
<reference evidence="2" key="1">
    <citation type="submission" date="2023-08" db="EMBL/GenBank/DDBJ databases">
        <authorList>
            <person name="Chen Y."/>
            <person name="Shah S."/>
            <person name="Dougan E. K."/>
            <person name="Thang M."/>
            <person name="Chan C."/>
        </authorList>
    </citation>
    <scope>NUCLEOTIDE SEQUENCE</scope>
</reference>
<dbReference type="Proteomes" id="UP001178507">
    <property type="component" value="Unassembled WGS sequence"/>
</dbReference>
<dbReference type="Gene3D" id="1.10.4080.10">
    <property type="entry name" value="ADP-ribosylation/Crystallin J1"/>
    <property type="match status" value="1"/>
</dbReference>
<feature type="binding site" evidence="1">
    <location>
        <position position="131"/>
    </location>
    <ligand>
        <name>Mg(2+)</name>
        <dbReference type="ChEBI" id="CHEBI:18420"/>
        <label>1</label>
    </ligand>
</feature>
<protein>
    <recommendedName>
        <fullName evidence="4">ADP-ribosylglycohydrolase</fullName>
    </recommendedName>
</protein>
<dbReference type="PANTHER" id="PTHR16222">
    <property type="entry name" value="ADP-RIBOSYLGLYCOHYDROLASE"/>
    <property type="match status" value="1"/>
</dbReference>
<dbReference type="GO" id="GO:0046872">
    <property type="term" value="F:metal ion binding"/>
    <property type="evidence" value="ECO:0007669"/>
    <property type="project" value="UniProtKB-KW"/>
</dbReference>
<dbReference type="InterPro" id="IPR036705">
    <property type="entry name" value="Ribosyl_crysJ1_sf"/>
</dbReference>
<evidence type="ECO:0000313" key="2">
    <source>
        <dbReference type="EMBL" id="CAJ1404063.1"/>
    </source>
</evidence>
<keyword evidence="3" id="KW-1185">Reference proteome</keyword>
<feature type="binding site" evidence="1">
    <location>
        <position position="381"/>
    </location>
    <ligand>
        <name>Mg(2+)</name>
        <dbReference type="ChEBI" id="CHEBI:18420"/>
        <label>1</label>
    </ligand>
</feature>
<dbReference type="EMBL" id="CAUJNA010003522">
    <property type="protein sequence ID" value="CAJ1404063.1"/>
    <property type="molecule type" value="Genomic_DNA"/>
</dbReference>
<evidence type="ECO:0008006" key="4">
    <source>
        <dbReference type="Google" id="ProtNLM"/>
    </source>
</evidence>
<dbReference type="AlphaFoldDB" id="A0AA36NIX3"/>
<name>A0AA36NIX3_9DINO</name>
<dbReference type="SUPFAM" id="SSF101478">
    <property type="entry name" value="ADP-ribosylglycohydrolase"/>
    <property type="match status" value="1"/>
</dbReference>
<feature type="binding site" evidence="1">
    <location>
        <position position="378"/>
    </location>
    <ligand>
        <name>Mg(2+)</name>
        <dbReference type="ChEBI" id="CHEBI:18420"/>
        <label>1</label>
    </ligand>
</feature>
<accession>A0AA36NIX3</accession>
<organism evidence="2 3">
    <name type="scientific">Effrenium voratum</name>
    <dbReference type="NCBI Taxonomy" id="2562239"/>
    <lineage>
        <taxon>Eukaryota</taxon>
        <taxon>Sar</taxon>
        <taxon>Alveolata</taxon>
        <taxon>Dinophyceae</taxon>
        <taxon>Suessiales</taxon>
        <taxon>Symbiodiniaceae</taxon>
        <taxon>Effrenium</taxon>
    </lineage>
</organism>
<dbReference type="PANTHER" id="PTHR16222:SF12">
    <property type="entry name" value="ADP-RIBOSYLGLYCOHYDROLASE-RELATED"/>
    <property type="match status" value="1"/>
</dbReference>
<evidence type="ECO:0000256" key="1">
    <source>
        <dbReference type="PIRSR" id="PIRSR605502-1"/>
    </source>
</evidence>